<dbReference type="OrthoDB" id="5322683at2759"/>
<evidence type="ECO:0000313" key="4">
    <source>
        <dbReference type="Proteomes" id="UP000719766"/>
    </source>
</evidence>
<dbReference type="InterPro" id="IPR016163">
    <property type="entry name" value="Ald_DH_C"/>
</dbReference>
<dbReference type="InterPro" id="IPR050485">
    <property type="entry name" value="Proline_metab_enzyme"/>
</dbReference>
<comment type="caution">
    <text evidence="3">The sequence shown here is derived from an EMBL/GenBank/DDBJ whole genome shotgun (WGS) entry which is preliminary data.</text>
</comment>
<protein>
    <submittedName>
        <fullName evidence="3">Uncharacterized protein</fullName>
    </submittedName>
</protein>
<dbReference type="Gene3D" id="3.40.605.10">
    <property type="entry name" value="Aldehyde Dehydrogenase, Chain A, domain 1"/>
    <property type="match status" value="1"/>
</dbReference>
<dbReference type="GeneID" id="64594583"/>
<keyword evidence="4" id="KW-1185">Reference proteome</keyword>
<evidence type="ECO:0000256" key="1">
    <source>
        <dbReference type="ARBA" id="ARBA00023002"/>
    </source>
</evidence>
<organism evidence="3 4">
    <name type="scientific">Suillus plorans</name>
    <dbReference type="NCBI Taxonomy" id="116603"/>
    <lineage>
        <taxon>Eukaryota</taxon>
        <taxon>Fungi</taxon>
        <taxon>Dikarya</taxon>
        <taxon>Basidiomycota</taxon>
        <taxon>Agaricomycotina</taxon>
        <taxon>Agaricomycetes</taxon>
        <taxon>Agaricomycetidae</taxon>
        <taxon>Boletales</taxon>
        <taxon>Suillineae</taxon>
        <taxon>Suillaceae</taxon>
        <taxon>Suillus</taxon>
    </lineage>
</organism>
<dbReference type="EMBL" id="JABBWE010000095">
    <property type="protein sequence ID" value="KAG1786261.1"/>
    <property type="molecule type" value="Genomic_DNA"/>
</dbReference>
<keyword evidence="2" id="KW-0520">NAD</keyword>
<evidence type="ECO:0000256" key="2">
    <source>
        <dbReference type="ARBA" id="ARBA00023027"/>
    </source>
</evidence>
<name>A0A9P7DB65_9AGAM</name>
<dbReference type="AlphaFoldDB" id="A0A9P7DB65"/>
<dbReference type="Proteomes" id="UP000719766">
    <property type="component" value="Unassembled WGS sequence"/>
</dbReference>
<dbReference type="Gene3D" id="3.40.309.10">
    <property type="entry name" value="Aldehyde Dehydrogenase, Chain A, domain 2"/>
    <property type="match status" value="1"/>
</dbReference>
<sequence length="154" mass="17778">MKEDIFCPVITIVPTTFQIYVYDNANYKSLELIDNTSPYALTGSIFTANRKALLFAQTSYATLLVTYITTRNALARLWVNNPLEEDEMSGTNDKAGSIRIFYQFVSVRSIKESFMGLEDFQYPSNLFRNNWYQDKNAKTFVDDEFYGILGNNEH</sequence>
<dbReference type="GO" id="GO:0010133">
    <property type="term" value="P:L-proline catabolic process to L-glutamate"/>
    <property type="evidence" value="ECO:0007669"/>
    <property type="project" value="TreeGrafter"/>
</dbReference>
<proteinExistence type="predicted"/>
<accession>A0A9P7DB65</accession>
<dbReference type="RefSeq" id="XP_041153722.1">
    <property type="nucleotide sequence ID" value="XM_041300819.1"/>
</dbReference>
<dbReference type="InterPro" id="IPR016162">
    <property type="entry name" value="Ald_DH_N"/>
</dbReference>
<dbReference type="GO" id="GO:0005759">
    <property type="term" value="C:mitochondrial matrix"/>
    <property type="evidence" value="ECO:0007669"/>
    <property type="project" value="TreeGrafter"/>
</dbReference>
<evidence type="ECO:0000313" key="3">
    <source>
        <dbReference type="EMBL" id="KAG1786261.1"/>
    </source>
</evidence>
<dbReference type="PANTHER" id="PTHR42862">
    <property type="entry name" value="DELTA-1-PYRROLINE-5-CARBOXYLATE DEHYDROGENASE 1, ISOFORM A-RELATED"/>
    <property type="match status" value="1"/>
</dbReference>
<keyword evidence="1" id="KW-0560">Oxidoreductase</keyword>
<gene>
    <name evidence="3" type="ORF">HD556DRAFT_1313610</name>
</gene>
<reference evidence="3" key="1">
    <citation type="journal article" date="2020" name="New Phytol.">
        <title>Comparative genomics reveals dynamic genome evolution in host specialist ectomycorrhizal fungi.</title>
        <authorList>
            <person name="Lofgren L.A."/>
            <person name="Nguyen N.H."/>
            <person name="Vilgalys R."/>
            <person name="Ruytinx J."/>
            <person name="Liao H.L."/>
            <person name="Branco S."/>
            <person name="Kuo A."/>
            <person name="LaButti K."/>
            <person name="Lipzen A."/>
            <person name="Andreopoulos W."/>
            <person name="Pangilinan J."/>
            <person name="Riley R."/>
            <person name="Hundley H."/>
            <person name="Na H."/>
            <person name="Barry K."/>
            <person name="Grigoriev I.V."/>
            <person name="Stajich J.E."/>
            <person name="Kennedy P.G."/>
        </authorList>
    </citation>
    <scope>NUCLEOTIDE SEQUENCE</scope>
    <source>
        <strain evidence="3">S12</strain>
    </source>
</reference>
<dbReference type="PANTHER" id="PTHR42862:SF1">
    <property type="entry name" value="DELTA-1-PYRROLINE-5-CARBOXYLATE DEHYDROGENASE 2, ISOFORM A-RELATED"/>
    <property type="match status" value="1"/>
</dbReference>
<dbReference type="GO" id="GO:0003842">
    <property type="term" value="F:L-glutamate gamma-semialdehyde dehydrogenase activity"/>
    <property type="evidence" value="ECO:0007669"/>
    <property type="project" value="TreeGrafter"/>
</dbReference>